<dbReference type="RefSeq" id="XP_007773898.1">
    <property type="nucleotide sequence ID" value="XM_007775708.1"/>
</dbReference>
<keyword evidence="2" id="KW-1185">Reference proteome</keyword>
<dbReference type="GeneID" id="19206161"/>
<dbReference type="SUPFAM" id="SSF52058">
    <property type="entry name" value="L domain-like"/>
    <property type="match status" value="1"/>
</dbReference>
<dbReference type="OrthoDB" id="3258293at2759"/>
<reference evidence="2" key="1">
    <citation type="journal article" date="2012" name="Science">
        <title>The Paleozoic origin of enzymatic lignin decomposition reconstructed from 31 fungal genomes.</title>
        <authorList>
            <person name="Floudas D."/>
            <person name="Binder M."/>
            <person name="Riley R."/>
            <person name="Barry K."/>
            <person name="Blanchette R.A."/>
            <person name="Henrissat B."/>
            <person name="Martinez A.T."/>
            <person name="Otillar R."/>
            <person name="Spatafora J.W."/>
            <person name="Yadav J.S."/>
            <person name="Aerts A."/>
            <person name="Benoit I."/>
            <person name="Boyd A."/>
            <person name="Carlson A."/>
            <person name="Copeland A."/>
            <person name="Coutinho P.M."/>
            <person name="de Vries R.P."/>
            <person name="Ferreira P."/>
            <person name="Findley K."/>
            <person name="Foster B."/>
            <person name="Gaskell J."/>
            <person name="Glotzer D."/>
            <person name="Gorecki P."/>
            <person name="Heitman J."/>
            <person name="Hesse C."/>
            <person name="Hori C."/>
            <person name="Igarashi K."/>
            <person name="Jurgens J.A."/>
            <person name="Kallen N."/>
            <person name="Kersten P."/>
            <person name="Kohler A."/>
            <person name="Kuees U."/>
            <person name="Kumar T.K.A."/>
            <person name="Kuo A."/>
            <person name="LaButti K."/>
            <person name="Larrondo L.F."/>
            <person name="Lindquist E."/>
            <person name="Ling A."/>
            <person name="Lombard V."/>
            <person name="Lucas S."/>
            <person name="Lundell T."/>
            <person name="Martin R."/>
            <person name="McLaughlin D.J."/>
            <person name="Morgenstern I."/>
            <person name="Morin E."/>
            <person name="Murat C."/>
            <person name="Nagy L.G."/>
            <person name="Nolan M."/>
            <person name="Ohm R.A."/>
            <person name="Patyshakuliyeva A."/>
            <person name="Rokas A."/>
            <person name="Ruiz-Duenas F.J."/>
            <person name="Sabat G."/>
            <person name="Salamov A."/>
            <person name="Samejima M."/>
            <person name="Schmutz J."/>
            <person name="Slot J.C."/>
            <person name="St John F."/>
            <person name="Stenlid J."/>
            <person name="Sun H."/>
            <person name="Sun S."/>
            <person name="Syed K."/>
            <person name="Tsang A."/>
            <person name="Wiebenga A."/>
            <person name="Young D."/>
            <person name="Pisabarro A."/>
            <person name="Eastwood D.C."/>
            <person name="Martin F."/>
            <person name="Cullen D."/>
            <person name="Grigoriev I.V."/>
            <person name="Hibbett D.S."/>
        </authorList>
    </citation>
    <scope>NUCLEOTIDE SEQUENCE [LARGE SCALE GENOMIC DNA]</scope>
    <source>
        <strain evidence="2">RWD-64-598 SS2</strain>
    </source>
</reference>
<accession>A0A5M3MAT4</accession>
<organism evidence="1 2">
    <name type="scientific">Coniophora puteana (strain RWD-64-598)</name>
    <name type="common">Brown rot fungus</name>
    <dbReference type="NCBI Taxonomy" id="741705"/>
    <lineage>
        <taxon>Eukaryota</taxon>
        <taxon>Fungi</taxon>
        <taxon>Dikarya</taxon>
        <taxon>Basidiomycota</taxon>
        <taxon>Agaricomycotina</taxon>
        <taxon>Agaricomycetes</taxon>
        <taxon>Agaricomycetidae</taxon>
        <taxon>Boletales</taxon>
        <taxon>Coniophorineae</taxon>
        <taxon>Coniophoraceae</taxon>
        <taxon>Coniophora</taxon>
    </lineage>
</organism>
<comment type="caution">
    <text evidence="1">The sequence shown here is derived from an EMBL/GenBank/DDBJ whole genome shotgun (WGS) entry which is preliminary data.</text>
</comment>
<name>A0A5M3MAT4_CONPW</name>
<evidence type="ECO:0000313" key="2">
    <source>
        <dbReference type="Proteomes" id="UP000053558"/>
    </source>
</evidence>
<dbReference type="EMBL" id="JH711587">
    <property type="protein sequence ID" value="EIW75900.1"/>
    <property type="molecule type" value="Genomic_DNA"/>
</dbReference>
<protein>
    <submittedName>
        <fullName evidence="1">Uncharacterized protein</fullName>
    </submittedName>
</protein>
<dbReference type="AlphaFoldDB" id="A0A5M3MAT4"/>
<proteinExistence type="predicted"/>
<evidence type="ECO:0000313" key="1">
    <source>
        <dbReference type="EMBL" id="EIW75900.1"/>
    </source>
</evidence>
<dbReference type="KEGG" id="cput:CONPUDRAFT_169141"/>
<gene>
    <name evidence="1" type="ORF">CONPUDRAFT_169141</name>
</gene>
<sequence length="504" mass="56428">MNTNLPLEILAVVFEEYSVLVHEDGRPWQLHICDKVCLQNWICVTHVCRQWRAAALGCSVLWCRPPLVSHQWTKEFLSRSTNSPLIMSAHLITDHLFMQPVTETLYRSLVQPVTENLYRTRELVVETTAGPLGEILVDLHRQSLCQKSLPLEALSLIRVEAGGWGQDHLSPDIRLCSVRGLTRLHLSNTTHGLPPDFLDEMQSLQELSLVHTIWCLQEGQRNARIRLPRLRRLHLTENLTACRDYVATLELSGPLDYIGIEDDYSHLSPHELVSFAKNIFSTRHVIGQGGGVELPTTLDGYVAALSITLSRSYIHQVQFHFEACQSDAMDDLLFRALFERAISRTHKASTESVNLTALSEPYAGLYTSGILDLRISQFMPSMITLFSLNSIVCLYIVDKAHDTAASDFKAVFKLMPCLRTLAVSHIQPHSLARPLAPYQGHNGAFEIPVPQLRELTIDCVDFSAEKDHAQSGLSLAECLSARSARGSPLDKLLLIPCTETGDGR</sequence>
<dbReference type="Proteomes" id="UP000053558">
    <property type="component" value="Unassembled WGS sequence"/>
</dbReference>